<gene>
    <name evidence="1" type="ORF">RUM4293_02496</name>
</gene>
<name>A0A0P1E4Y6_9RHOB</name>
<protein>
    <submittedName>
        <fullName evidence="1">Uncharacterized protein</fullName>
    </submittedName>
</protein>
<organism evidence="1 2">
    <name type="scientific">Ruegeria atlantica</name>
    <dbReference type="NCBI Taxonomy" id="81569"/>
    <lineage>
        <taxon>Bacteria</taxon>
        <taxon>Pseudomonadati</taxon>
        <taxon>Pseudomonadota</taxon>
        <taxon>Alphaproteobacteria</taxon>
        <taxon>Rhodobacterales</taxon>
        <taxon>Roseobacteraceae</taxon>
        <taxon>Ruegeria</taxon>
    </lineage>
</organism>
<dbReference type="EMBL" id="CYPS01000036">
    <property type="protein sequence ID" value="CUH43601.1"/>
    <property type="molecule type" value="Genomic_DNA"/>
</dbReference>
<accession>A0A0P1E4Y6</accession>
<dbReference type="Proteomes" id="UP000050786">
    <property type="component" value="Unassembled WGS sequence"/>
</dbReference>
<dbReference type="AlphaFoldDB" id="A0A0P1E4Y6"/>
<evidence type="ECO:0000313" key="1">
    <source>
        <dbReference type="EMBL" id="CUH43601.1"/>
    </source>
</evidence>
<keyword evidence="2" id="KW-1185">Reference proteome</keyword>
<reference evidence="2" key="1">
    <citation type="submission" date="2015-09" db="EMBL/GenBank/DDBJ databases">
        <authorList>
            <person name="Rodrigo-Torres L."/>
            <person name="Arahal D.R."/>
        </authorList>
    </citation>
    <scope>NUCLEOTIDE SEQUENCE [LARGE SCALE GENOMIC DNA]</scope>
    <source>
        <strain evidence="2">CECT 4293</strain>
    </source>
</reference>
<proteinExistence type="predicted"/>
<sequence>MSAPNAFLSAFFAIPKGSSTGRAHGRRYIVSRTEFSVGKSQKLVARALDGSDYISLNLYLTKLGSLLRPCEMPAEKVTEFVLDFAPDT</sequence>
<evidence type="ECO:0000313" key="2">
    <source>
        <dbReference type="Proteomes" id="UP000050786"/>
    </source>
</evidence>
<dbReference type="RefSeq" id="WP_058273599.1">
    <property type="nucleotide sequence ID" value="NZ_CYPS01000036.1"/>
</dbReference>